<evidence type="ECO:0000313" key="9">
    <source>
        <dbReference type="Proteomes" id="UP000298347"/>
    </source>
</evidence>
<dbReference type="PANTHER" id="PTHR32125:SF4">
    <property type="entry name" value="2-C-METHYL-D-ERYTHRITOL 4-PHOSPHATE CYTIDYLYLTRANSFERASE, CHLOROPLASTIC"/>
    <property type="match status" value="1"/>
</dbReference>
<dbReference type="EC" id="2.7.7.60" evidence="7"/>
<accession>A0A4Z0GJB6</accession>
<evidence type="ECO:0000256" key="6">
    <source>
        <dbReference type="ARBA" id="ARBA00023229"/>
    </source>
</evidence>
<dbReference type="HAMAP" id="MF_00108">
    <property type="entry name" value="IspD"/>
    <property type="match status" value="1"/>
</dbReference>
<feature type="site" description="Positions MEP for the nucleophilic attack" evidence="7">
    <location>
        <position position="154"/>
    </location>
</feature>
<dbReference type="Proteomes" id="UP000298347">
    <property type="component" value="Unassembled WGS sequence"/>
</dbReference>
<name>A0A4Z0GJB6_9BACL</name>
<comment type="function">
    <text evidence="7">Catalyzes the formation of 4-diphosphocytidyl-2-C-methyl-D-erythritol from CTP and 2-C-methyl-D-erythritol 4-phosphate (MEP).</text>
</comment>
<keyword evidence="6 7" id="KW-0414">Isoprene biosynthesis</keyword>
<evidence type="ECO:0000256" key="3">
    <source>
        <dbReference type="ARBA" id="ARBA00009789"/>
    </source>
</evidence>
<keyword evidence="5 7" id="KW-0548">Nucleotidyltransferase</keyword>
<keyword evidence="9" id="KW-1185">Reference proteome</keyword>
<evidence type="ECO:0000256" key="1">
    <source>
        <dbReference type="ARBA" id="ARBA00001282"/>
    </source>
</evidence>
<organism evidence="8 9">
    <name type="scientific">Sporolactobacillus shoreae</name>
    <dbReference type="NCBI Taxonomy" id="1465501"/>
    <lineage>
        <taxon>Bacteria</taxon>
        <taxon>Bacillati</taxon>
        <taxon>Bacillota</taxon>
        <taxon>Bacilli</taxon>
        <taxon>Bacillales</taxon>
        <taxon>Sporolactobacillaceae</taxon>
        <taxon>Sporolactobacillus</taxon>
    </lineage>
</organism>
<protein>
    <recommendedName>
        <fullName evidence="7">2-C-methyl-D-erythritol 4-phosphate cytidylyltransferase</fullName>
        <ecNumber evidence="7">2.7.7.60</ecNumber>
    </recommendedName>
    <alternativeName>
        <fullName evidence="7">4-diphosphocytidyl-2C-methyl-D-erythritol synthase</fullName>
    </alternativeName>
    <alternativeName>
        <fullName evidence="7">MEP cytidylyltransferase</fullName>
        <shortName evidence="7">MCT</shortName>
    </alternativeName>
</protein>
<dbReference type="InterPro" id="IPR018294">
    <property type="entry name" value="ISPD_synthase_CS"/>
</dbReference>
<dbReference type="FunFam" id="3.90.550.10:FF:000003">
    <property type="entry name" value="2-C-methyl-D-erythritol 4-phosphate cytidylyltransferase"/>
    <property type="match status" value="1"/>
</dbReference>
<dbReference type="InterPro" id="IPR050088">
    <property type="entry name" value="IspD/TarI_cytidylyltransf_bact"/>
</dbReference>
<dbReference type="CDD" id="cd02516">
    <property type="entry name" value="CDP-ME_synthetase"/>
    <property type="match status" value="1"/>
</dbReference>
<proteinExistence type="inferred from homology"/>
<keyword evidence="4 7" id="KW-0808">Transferase</keyword>
<comment type="similarity">
    <text evidence="3 7">Belongs to the IspD/TarI cytidylyltransferase family. IspD subfamily.</text>
</comment>
<evidence type="ECO:0000256" key="5">
    <source>
        <dbReference type="ARBA" id="ARBA00022695"/>
    </source>
</evidence>
<feature type="site" description="Transition state stabilizer" evidence="7">
    <location>
        <position position="15"/>
    </location>
</feature>
<dbReference type="Pfam" id="PF01128">
    <property type="entry name" value="IspD"/>
    <property type="match status" value="1"/>
</dbReference>
<evidence type="ECO:0000256" key="4">
    <source>
        <dbReference type="ARBA" id="ARBA00022679"/>
    </source>
</evidence>
<dbReference type="NCBIfam" id="TIGR00453">
    <property type="entry name" value="ispD"/>
    <property type="match status" value="1"/>
</dbReference>
<dbReference type="PANTHER" id="PTHR32125">
    <property type="entry name" value="2-C-METHYL-D-ERYTHRITOL 4-PHOSPHATE CYTIDYLYLTRANSFERASE, CHLOROPLASTIC"/>
    <property type="match status" value="1"/>
</dbReference>
<feature type="site" description="Positions MEP for the nucleophilic attack" evidence="7">
    <location>
        <position position="210"/>
    </location>
</feature>
<evidence type="ECO:0000256" key="7">
    <source>
        <dbReference type="HAMAP-Rule" id="MF_00108"/>
    </source>
</evidence>
<gene>
    <name evidence="7 8" type="primary">ispD</name>
    <name evidence="8" type="ORF">E4665_14250</name>
</gene>
<reference evidence="8 9" key="1">
    <citation type="journal article" date="2015" name="Int. J. Syst. Evol. Microbiol.">
        <title>Sporolactobacillus shoreae sp. nov. and Sporolactobacillus spathodeae sp. nov., two spore-forming lactic acid bacteria isolated from tree barks in Thailand.</title>
        <authorList>
            <person name="Thamacharoensuk T."/>
            <person name="Kitahara M."/>
            <person name="Ohkuma M."/>
            <person name="Thongchul N."/>
            <person name="Tanasupawat S."/>
        </authorList>
    </citation>
    <scope>NUCLEOTIDE SEQUENCE [LARGE SCALE GENOMIC DNA]</scope>
    <source>
        <strain evidence="8 9">BK92</strain>
    </source>
</reference>
<feature type="site" description="Transition state stabilizer" evidence="7">
    <location>
        <position position="22"/>
    </location>
</feature>
<dbReference type="GO" id="GO:0019288">
    <property type="term" value="P:isopentenyl diphosphate biosynthetic process, methylerythritol 4-phosphate pathway"/>
    <property type="evidence" value="ECO:0007669"/>
    <property type="project" value="UniProtKB-UniRule"/>
</dbReference>
<comment type="pathway">
    <text evidence="2 7">Isoprenoid biosynthesis; isopentenyl diphosphate biosynthesis via DXP pathway; isopentenyl diphosphate from 1-deoxy-D-xylulose 5-phosphate: step 2/6.</text>
</comment>
<dbReference type="Gene3D" id="3.90.550.10">
    <property type="entry name" value="Spore Coat Polysaccharide Biosynthesis Protein SpsA, Chain A"/>
    <property type="match status" value="1"/>
</dbReference>
<dbReference type="RefSeq" id="WP_135349468.1">
    <property type="nucleotide sequence ID" value="NZ_SRJD01000019.1"/>
</dbReference>
<evidence type="ECO:0000313" key="8">
    <source>
        <dbReference type="EMBL" id="TGA96861.1"/>
    </source>
</evidence>
<evidence type="ECO:0000256" key="2">
    <source>
        <dbReference type="ARBA" id="ARBA00004787"/>
    </source>
</evidence>
<dbReference type="PROSITE" id="PS01295">
    <property type="entry name" value="ISPD"/>
    <property type="match status" value="1"/>
</dbReference>
<dbReference type="SUPFAM" id="SSF53448">
    <property type="entry name" value="Nucleotide-diphospho-sugar transferases"/>
    <property type="match status" value="1"/>
</dbReference>
<dbReference type="GO" id="GO:0050518">
    <property type="term" value="F:2-C-methyl-D-erythritol 4-phosphate cytidylyltransferase activity"/>
    <property type="evidence" value="ECO:0007669"/>
    <property type="project" value="UniProtKB-UniRule"/>
</dbReference>
<dbReference type="InterPro" id="IPR001228">
    <property type="entry name" value="IspD"/>
</dbReference>
<dbReference type="InterPro" id="IPR029044">
    <property type="entry name" value="Nucleotide-diphossugar_trans"/>
</dbReference>
<dbReference type="OrthoDB" id="9806837at2"/>
<dbReference type="UniPathway" id="UPA00056">
    <property type="reaction ID" value="UER00093"/>
</dbReference>
<comment type="catalytic activity">
    <reaction evidence="1 7">
        <text>2-C-methyl-D-erythritol 4-phosphate + CTP + H(+) = 4-CDP-2-C-methyl-D-erythritol + diphosphate</text>
        <dbReference type="Rhea" id="RHEA:13429"/>
        <dbReference type="ChEBI" id="CHEBI:15378"/>
        <dbReference type="ChEBI" id="CHEBI:33019"/>
        <dbReference type="ChEBI" id="CHEBI:37563"/>
        <dbReference type="ChEBI" id="CHEBI:57823"/>
        <dbReference type="ChEBI" id="CHEBI:58262"/>
        <dbReference type="EC" id="2.7.7.60"/>
    </reaction>
</comment>
<dbReference type="AlphaFoldDB" id="A0A4Z0GJB6"/>
<dbReference type="EMBL" id="SRJD01000019">
    <property type="protein sequence ID" value="TGA96861.1"/>
    <property type="molecule type" value="Genomic_DNA"/>
</dbReference>
<comment type="caution">
    <text evidence="8">The sequence shown here is derived from an EMBL/GenBank/DDBJ whole genome shotgun (WGS) entry which is preliminary data.</text>
</comment>
<sequence length="236" mass="26082">MNYQVVVVAAGQGSRMGADRNKVLLPLKGTPVIIHTLRIFEKDPCCEGIVLVVRESERDLFRGLLEKYGIHKVVALAAGGSERQESVFNGLKSLKSSDDRIVLVHDGARPFIDRRRIAGVVEAADKHGAALLAVPVKDTIKQVDSGEVRKTLERKSLWAAQTPQAFRLSVILRAYREGADRHFMATDDASLVEEMGMLVVTVSGSYRNIKLTTPEDMIIAEKFLEEEKEDACGPRI</sequence>
<dbReference type="InterPro" id="IPR034683">
    <property type="entry name" value="IspD/TarI"/>
</dbReference>